<dbReference type="GO" id="GO:0052618">
    <property type="term" value="F:coenzyme F420-0:L-glutamate ligase activity"/>
    <property type="evidence" value="ECO:0007669"/>
    <property type="project" value="TreeGrafter"/>
</dbReference>
<evidence type="ECO:0000313" key="2">
    <source>
        <dbReference type="EMBL" id="OGJ01965.1"/>
    </source>
</evidence>
<dbReference type="Proteomes" id="UP000178645">
    <property type="component" value="Unassembled WGS sequence"/>
</dbReference>
<dbReference type="PANTHER" id="PTHR47917">
    <property type="match status" value="1"/>
</dbReference>
<dbReference type="AlphaFoldDB" id="A0A1F6Y6L5"/>
<dbReference type="InterPro" id="IPR002847">
    <property type="entry name" value="F420-0_gamma-glut_ligase-dom"/>
</dbReference>
<comment type="caution">
    <text evidence="2">The sequence shown here is derived from an EMBL/GenBank/DDBJ whole genome shotgun (WGS) entry which is preliminary data.</text>
</comment>
<dbReference type="PANTHER" id="PTHR47917:SF1">
    <property type="entry name" value="COENZYME F420:L-GLUTAMATE LIGASE"/>
    <property type="match status" value="1"/>
</dbReference>
<dbReference type="EMBL" id="MFVU01000015">
    <property type="protein sequence ID" value="OGJ01965.1"/>
    <property type="molecule type" value="Genomic_DNA"/>
</dbReference>
<protein>
    <recommendedName>
        <fullName evidence="1">Coenzyme F420:L-glutamate ligase-like domain-containing protein</fullName>
    </recommendedName>
</protein>
<evidence type="ECO:0000313" key="3">
    <source>
        <dbReference type="Proteomes" id="UP000178645"/>
    </source>
</evidence>
<accession>A0A1F6Y6L5</accession>
<feature type="domain" description="Coenzyme F420:L-glutamate ligase-like" evidence="1">
    <location>
        <begin position="59"/>
        <end position="198"/>
    </location>
</feature>
<dbReference type="Pfam" id="PF01996">
    <property type="entry name" value="F420_ligase"/>
    <property type="match status" value="1"/>
</dbReference>
<reference evidence="2 3" key="1">
    <citation type="journal article" date="2016" name="Nat. Commun.">
        <title>Thousands of microbial genomes shed light on interconnected biogeochemical processes in an aquifer system.</title>
        <authorList>
            <person name="Anantharaman K."/>
            <person name="Brown C.T."/>
            <person name="Hug L.A."/>
            <person name="Sharon I."/>
            <person name="Castelle C.J."/>
            <person name="Probst A.J."/>
            <person name="Thomas B.C."/>
            <person name="Singh A."/>
            <person name="Wilkins M.J."/>
            <person name="Karaoz U."/>
            <person name="Brodie E.L."/>
            <person name="Williams K.H."/>
            <person name="Hubbard S.S."/>
            <person name="Banfield J.F."/>
        </authorList>
    </citation>
    <scope>NUCLEOTIDE SEQUENCE [LARGE SCALE GENOMIC DNA]</scope>
</reference>
<proteinExistence type="predicted"/>
<sequence>MEIRAIKTRIFRENEDLNSFIFKYIKKIPESSILVVASKIVALSEGRTSLDVRKKEDLIKQESDFTWKSKHVWLTIKDNTIMADAGIDESNADKKLILLPKDSFRTAQKLHKTLCRKLKIKNLGVIISDSGLLPLRNGVIGMALGYAGFQGVKSYIGQPDIFGRKFVYSKVNVADSFATAAAICMGEGRERQPLAVITDAPADFVRGTKRGELTINPKNDVYAPLFDKLN</sequence>
<dbReference type="SUPFAM" id="SSF144010">
    <property type="entry name" value="CofE-like"/>
    <property type="match status" value="1"/>
</dbReference>
<name>A0A1F6Y6L5_9BACT</name>
<dbReference type="Gene3D" id="3.30.1330.100">
    <property type="entry name" value="CofE-like"/>
    <property type="match status" value="1"/>
</dbReference>
<organism evidence="2 3">
    <name type="scientific">Candidatus Nomurabacteria bacterium RIFCSPLOWO2_12_FULL_44_11</name>
    <dbReference type="NCBI Taxonomy" id="1801796"/>
    <lineage>
        <taxon>Bacteria</taxon>
        <taxon>Candidatus Nomuraibacteriota</taxon>
    </lineage>
</organism>
<gene>
    <name evidence="2" type="ORF">A3G53_01610</name>
</gene>
<evidence type="ECO:0000259" key="1">
    <source>
        <dbReference type="Pfam" id="PF01996"/>
    </source>
</evidence>